<evidence type="ECO:0000313" key="2">
    <source>
        <dbReference type="Proteomes" id="UP001140096"/>
    </source>
</evidence>
<comment type="caution">
    <text evidence="1">The sequence shown here is derived from an EMBL/GenBank/DDBJ whole genome shotgun (WGS) entry which is preliminary data.</text>
</comment>
<protein>
    <submittedName>
        <fullName evidence="1">Uncharacterized protein</fullName>
    </submittedName>
</protein>
<reference evidence="1" key="1">
    <citation type="submission" date="2022-07" db="EMBL/GenBank/DDBJ databases">
        <title>Phylogenomic reconstructions and comparative analyses of Kickxellomycotina fungi.</title>
        <authorList>
            <person name="Reynolds N.K."/>
            <person name="Stajich J.E."/>
            <person name="Barry K."/>
            <person name="Grigoriev I.V."/>
            <person name="Crous P."/>
            <person name="Smith M.E."/>
        </authorList>
    </citation>
    <scope>NUCLEOTIDE SEQUENCE</scope>
    <source>
        <strain evidence="1">CBS 102833</strain>
    </source>
</reference>
<sequence length="221" mass="24483">MDSATSVYRITDYSHLKADFCALFARVETTRQAIHANLYHTACSYDRIDGTGDDVVKSLTAARINEIVQDVVSKRSTWTELREQYPPEQSCLAPLITTLSASEAVTDTEVTDLDAILMVNSVYRQAAAMAAYGYETLNFSLDGAQVSRRRVKQASDIFAKLCATLTDTHDLHIDLVARKIAEKGNTCRHEQVVSRDLESESVVESKSTAPVEPTIQHLDPI</sequence>
<evidence type="ECO:0000313" key="1">
    <source>
        <dbReference type="EMBL" id="KAJ2797358.1"/>
    </source>
</evidence>
<dbReference type="Proteomes" id="UP001140096">
    <property type="component" value="Unassembled WGS sequence"/>
</dbReference>
<keyword evidence="2" id="KW-1185">Reference proteome</keyword>
<organism evidence="1 2">
    <name type="scientific">Coemansia furcata</name>
    <dbReference type="NCBI Taxonomy" id="417177"/>
    <lineage>
        <taxon>Eukaryota</taxon>
        <taxon>Fungi</taxon>
        <taxon>Fungi incertae sedis</taxon>
        <taxon>Zoopagomycota</taxon>
        <taxon>Kickxellomycotina</taxon>
        <taxon>Kickxellomycetes</taxon>
        <taxon>Kickxellales</taxon>
        <taxon>Kickxellaceae</taxon>
        <taxon>Coemansia</taxon>
    </lineage>
</organism>
<gene>
    <name evidence="1" type="ORF">H4S07_005967</name>
</gene>
<accession>A0ACC1KZA1</accession>
<dbReference type="EMBL" id="JANBUP010003247">
    <property type="protein sequence ID" value="KAJ2797358.1"/>
    <property type="molecule type" value="Genomic_DNA"/>
</dbReference>
<name>A0ACC1KZA1_9FUNG</name>
<proteinExistence type="predicted"/>
<feature type="non-terminal residue" evidence="1">
    <location>
        <position position="221"/>
    </location>
</feature>